<organism evidence="3 4">
    <name type="scientific">Mycolicibacterium fortuitum</name>
    <name type="common">Mycobacterium fortuitum</name>
    <dbReference type="NCBI Taxonomy" id="1766"/>
    <lineage>
        <taxon>Bacteria</taxon>
        <taxon>Bacillati</taxon>
        <taxon>Actinomycetota</taxon>
        <taxon>Actinomycetes</taxon>
        <taxon>Mycobacteriales</taxon>
        <taxon>Mycobacteriaceae</taxon>
        <taxon>Mycolicibacterium</taxon>
    </lineage>
</organism>
<accession>A0A0N9YBK7</accession>
<protein>
    <submittedName>
        <fullName evidence="3">3-alpha-(Or 20-beta)-hydroxysteroid dehydrogenase</fullName>
        <ecNumber evidence="3">1.1.1.53</ecNumber>
    </submittedName>
</protein>
<dbReference type="PANTHER" id="PTHR42760:SF133">
    <property type="entry name" value="3-OXOACYL-[ACYL-CARRIER-PROTEIN] REDUCTASE"/>
    <property type="match status" value="1"/>
</dbReference>
<dbReference type="Pfam" id="PF13561">
    <property type="entry name" value="adh_short_C2"/>
    <property type="match status" value="1"/>
</dbReference>
<dbReference type="SUPFAM" id="SSF51735">
    <property type="entry name" value="NAD(P)-binding Rossmann-fold domains"/>
    <property type="match status" value="1"/>
</dbReference>
<dbReference type="PATRIC" id="fig|1766.6.peg.3279"/>
<dbReference type="NCBIfam" id="NF005559">
    <property type="entry name" value="PRK07231.1"/>
    <property type="match status" value="1"/>
</dbReference>
<dbReference type="Proteomes" id="UP000057134">
    <property type="component" value="Chromosome"/>
</dbReference>
<dbReference type="PANTHER" id="PTHR42760">
    <property type="entry name" value="SHORT-CHAIN DEHYDROGENASES/REDUCTASES FAMILY MEMBER"/>
    <property type="match status" value="1"/>
</dbReference>
<evidence type="ECO:0000256" key="1">
    <source>
        <dbReference type="ARBA" id="ARBA00006484"/>
    </source>
</evidence>
<reference evidence="3 4" key="1">
    <citation type="journal article" date="2015" name="MBio">
        <title>Enzymatic Degradation of Phenazines Can Generate Energy and Protect Sensitive Organisms from Toxicity.</title>
        <authorList>
            <person name="Costa K.C."/>
            <person name="Bergkessel M."/>
            <person name="Saunders S."/>
            <person name="Korlach J."/>
            <person name="Newman D.K."/>
        </authorList>
    </citation>
    <scope>NUCLEOTIDE SEQUENCE [LARGE SCALE GENOMIC DNA]</scope>
    <source>
        <strain evidence="3 4">CT6</strain>
    </source>
</reference>
<dbReference type="AlphaFoldDB" id="A0A0N9YBK7"/>
<sequence>MFGLIAVCRSRIEIGTGSNSGPQTVASPDMGRVDGKVALISGGARGMGAEHARALIAEGGKVVIGDILDEEGKTLAAELGDSARYVHLDVTQEDQWNAAVETATSEFGLLNVLVNNAGIVALGQIGKFDMAQWQKVIDVNLTGTFLGMQACVKAMKAAGGGSIINVSSIEGLRGAAMVHPYVASKWAVRGLTKSAALELGPKQIRVNSIHPGFIRTPMTEHFPEDMLSIPLGRSGQPDEVSSFVVFLASDESRYATGAEFVMDGGLVNDVPHKL</sequence>
<dbReference type="STRING" id="1766.XA26_32940"/>
<keyword evidence="4" id="KW-1185">Reference proteome</keyword>
<dbReference type="PRINTS" id="PR00081">
    <property type="entry name" value="GDHRDH"/>
</dbReference>
<keyword evidence="2 3" id="KW-0560">Oxidoreductase</keyword>
<dbReference type="FunFam" id="3.40.50.720:FF:000084">
    <property type="entry name" value="Short-chain dehydrogenase reductase"/>
    <property type="match status" value="1"/>
</dbReference>
<proteinExistence type="inferred from homology"/>
<evidence type="ECO:0000313" key="4">
    <source>
        <dbReference type="Proteomes" id="UP000057134"/>
    </source>
</evidence>
<dbReference type="GO" id="GO:0047044">
    <property type="term" value="F:androstan-3-alpha,17-beta-diol dehydrogenase (NAD+) activity"/>
    <property type="evidence" value="ECO:0007669"/>
    <property type="project" value="UniProtKB-EC"/>
</dbReference>
<name>A0A0N9YBK7_MYCFO</name>
<evidence type="ECO:0000313" key="3">
    <source>
        <dbReference type="EMBL" id="ALI27123.1"/>
    </source>
</evidence>
<dbReference type="InterPro" id="IPR036291">
    <property type="entry name" value="NAD(P)-bd_dom_sf"/>
</dbReference>
<dbReference type="PRINTS" id="PR00080">
    <property type="entry name" value="SDRFAMILY"/>
</dbReference>
<dbReference type="InterPro" id="IPR002347">
    <property type="entry name" value="SDR_fam"/>
</dbReference>
<gene>
    <name evidence="3" type="ORF">XA26_32940</name>
</gene>
<dbReference type="EMBL" id="CP011269">
    <property type="protein sequence ID" value="ALI27123.1"/>
    <property type="molecule type" value="Genomic_DNA"/>
</dbReference>
<dbReference type="InterPro" id="IPR020904">
    <property type="entry name" value="Sc_DH/Rdtase_CS"/>
</dbReference>
<dbReference type="Gene3D" id="3.40.50.720">
    <property type="entry name" value="NAD(P)-binding Rossmann-like Domain"/>
    <property type="match status" value="1"/>
</dbReference>
<dbReference type="KEGG" id="mft:XA26_32940"/>
<dbReference type="PROSITE" id="PS00061">
    <property type="entry name" value="ADH_SHORT"/>
    <property type="match status" value="1"/>
</dbReference>
<evidence type="ECO:0000256" key="2">
    <source>
        <dbReference type="ARBA" id="ARBA00023002"/>
    </source>
</evidence>
<comment type="similarity">
    <text evidence="1">Belongs to the short-chain dehydrogenases/reductases (SDR) family.</text>
</comment>
<dbReference type="EC" id="1.1.1.53" evidence="3"/>